<evidence type="ECO:0000259" key="5">
    <source>
        <dbReference type="Pfam" id="PF24883"/>
    </source>
</evidence>
<feature type="repeat" description="ANK" evidence="3">
    <location>
        <begin position="2187"/>
        <end position="2219"/>
    </location>
</feature>
<dbReference type="SMART" id="SM00248">
    <property type="entry name" value="ANK"/>
    <property type="match status" value="25"/>
</dbReference>
<dbReference type="Pfam" id="PF24809">
    <property type="entry name" value="DUF7708"/>
    <property type="match status" value="1"/>
</dbReference>
<proteinExistence type="predicted"/>
<feature type="repeat" description="ANK" evidence="3">
    <location>
        <begin position="2116"/>
        <end position="2148"/>
    </location>
</feature>
<sequence>MTVPVLNQGDSLWHEALASLHPNLRAQLGTAVTHKRDVLAAVLAAAEEKRQLCLRKRWKFKRSNGDEIVLRDVLEKIVKWVNLFKAVGDTAVQCDASNASLPWMAVRFLLQVAVNDVQVFGSMLNDLEVVSRLIARYRQFETVYLEGRAQTDATSLKDALTAMYAEVLTLLGNSVGFFAEPALVRIAKSTFRIGDHEQMKKIQTREAEVLKFASLVDSNTLRSLESVLIRLSDQTIASAKELDEQNRHKLLTWLSTVDYSRHHELRAEARLDETGAWLLRHAEYEDWVMSSSSSILLLHGIPGSGKSTLCSAVVDTLLASSKKQPLAAPFAYFYCADSEAEPERASPEEILRCILRQLAIDTQNGKVRGSLLAAYECRVAEAKTGGLDVAKLRLKESVERILDLASEDPLTIVIDALDEINEESRHQLLSALDRMVEESDNVVKIFLTSRNDGQIFGLLPSARRINITSEDTESDMKTYVGQQVDDAIAHKRMLNGGVPAALRDQVAERLISGAGEMFLWVKLQIDSLCRKKHSDDIIGALSAEMLDSVNDLYEKNFSRILEDNTTASEIATKTFSWLLFMKEPLRPAALITAVSEISEASISSPQELVDICLNLVTLDTRCDVLRFAHQSVQDFLRTKELFAPTAAHSRLAESCLQSCLHGPSTDLDLSAGPATDLYLYAALYWPSHYRAVEPREPALTELMNSFVFDEAEISLSFEIWLDGVQEIASSLRDDHPLKKQLGALSSESLTPLFLAAIYGLVDLMRVLLADASPGFWDQKNDKGHTALYIASAAGNEEAVSWLLEQGAGPNIECGRLGSALHAACFYGESLEVVDGLLQRDATSSTGSKFTNALEAAYMGGHESIAIFLIKEGSTIQSQEDYDAAVQGAALSGFVDVLNILQCPPLSDRYGAVPTQDKMHARTAKAIIGGQLGVLKRFLGRKPEDQSLLPPDAVSTAAIYGHHEILVFLLDLGMSTETAGVLGLPLRAASLMGHERVVQLLVSRGADIKANGPFGPALQAAAVRGHNRILQFLVTEGADVNQAGGHFGSALQAAAYYGHRDCVELLLDAGAEVHVSGFSRDAFHAAAEGGHHGIVTLLLDRGYKFYEEPPGPEFLEEGPCPYRNLLRMASPRRQGERDEEDYDWWARKHRREGERQPLDPGSDLGDIFQFLQGDNPPKTTTQAYQYWSKRWGSSEERQNYPLEAAAAAGHEATVKVLLAKKEAMGIPNAEVEAALRAAAKQGHRTVVRILFDSLPPTNPAASRVRPAILDACRNHDEEMAGFLLELVRPLCSAGKWDALQALIDTKLVARQYRREDLAEAKVATDFQKASECGDTRMVSIIFGSQHRRHLDIHRLARGFTSAAAWGHTETVQLFCDEFGANIKDLLTPETLAYAAGNGKREIVELLLPSATEMEHSTVTITRALTTASLNGHLAIVKILAPLADINARVEEVRAPSRFVYEAEADADASLITPLQAALRGFERFQKRHSESWFFSNSEGNHETHHQQIVLYLLDRGADPNDEGGRSELPLQVAARLCPPGVVEGLLRAGANPNKPCTPPAPIHLAVLRELDAAQVVKKLLEAGASIPKPGSDWSERVMAEAFKRFTKSGRWDVDGQFEDSPSVDYVLTAGAGAVIELLLQIYPDAKATAEGAGLLLQMAAFAGHHDLVRLLLDRKADVNSTGGYYGTPLQAAARKGHSALIEALIRAGADVNALQGEHQTAVRAASVGSHAEAVRLLIRHGADIHRKTRKTTKTVLDLAAKYSRNADLLRPLVEDVKLFKDDTAGISQALVHACEAGNVAGARVLIGAGASVSGATQIGIPIHVASAGGHVEVVRLLLDHGADANQRGGVGDVQDTPLCLGVASGSVETVQLLLHAGASVNTPGTSGNALIVACLNRQLYMLDLLVGSLLRTEAPLATIDEAMEVAIQRTDEELFLRLLDYVPLNETYIVKACAAGCASTVREFLGSAAGHNTLIGNGCGLPAASAYLRPGIVQLLLEHGADPKMVLPGQGSPLLAALTSCATPFLRGVIGSDSWPQETEDVEQNGKTELGGIEQLIAQLPLRDRYRIVIPPEYADFGGSGPSRQEQEYRTRLISCCEEIARLLVRSGVAPAEDCGNFGTALHLAAFIGSPAMTTAFLDNGTDVDIRGGYWDTALLASLWASHGFGDHTRTAEILLERGADVHFVHPELGTALHLACHRYNKGIVEKLLIHGADVNAENGEGETPLTIAARQLIRGNTMSWMRRGRDSSDDGSGDEDQEEETLLSVIVRLSKDARVQDRDVIAAAGAYQRLSGYKAKIFEQLYSLDEHFIPSDAAIATALKHIKQEPDARGLLSRRGAAGVTAAMLKACQCEDVMAVLLDTPPICPITPDIIRAQQTRSCVAALIGYDKDIPITEDLALAVLSVPNYPSWRPQRPPLEMLWERNAQLRVTSAMIEAAASSRTTPLRDLEFVLDRAERGLAVTSGALSAAAAADCREVGDMVDLLLGFDPTCRPGPESVLAALKAYGDGQRILVMEKLLGRAPEVEVSEAMFIAAFGGDGEDGTEKRWDDVKERRAEFVEAMRRLGRTVVFTERMRRLVTRVYQRRDEEGMREAILGLERGV</sequence>
<dbReference type="Proteomes" id="UP001239445">
    <property type="component" value="Unassembled WGS sequence"/>
</dbReference>
<reference evidence="6" key="1">
    <citation type="submission" date="2023-06" db="EMBL/GenBank/DDBJ databases">
        <title>Genome-scale phylogeny and comparative genomics of the fungal order Sordariales.</title>
        <authorList>
            <consortium name="Lawrence Berkeley National Laboratory"/>
            <person name="Hensen N."/>
            <person name="Bonometti L."/>
            <person name="Westerberg I."/>
            <person name="Brannstrom I.O."/>
            <person name="Guillou S."/>
            <person name="Cros-Aarteil S."/>
            <person name="Calhoun S."/>
            <person name="Haridas S."/>
            <person name="Kuo A."/>
            <person name="Mondo S."/>
            <person name="Pangilinan J."/>
            <person name="Riley R."/>
            <person name="Labutti K."/>
            <person name="Andreopoulos B."/>
            <person name="Lipzen A."/>
            <person name="Chen C."/>
            <person name="Yanf M."/>
            <person name="Daum C."/>
            <person name="Ng V."/>
            <person name="Clum A."/>
            <person name="Steindorff A."/>
            <person name="Ohm R."/>
            <person name="Martin F."/>
            <person name="Silar P."/>
            <person name="Natvig D."/>
            <person name="Lalanne C."/>
            <person name="Gautier V."/>
            <person name="Ament-Velasquez S.L."/>
            <person name="Kruys A."/>
            <person name="Hutchinson M.I."/>
            <person name="Powell A.J."/>
            <person name="Barry K."/>
            <person name="Miller A.N."/>
            <person name="Grigoriev I.V."/>
            <person name="Debuchy R."/>
            <person name="Gladieux P."/>
            <person name="Thoren M.H."/>
            <person name="Johannesson H."/>
        </authorList>
    </citation>
    <scope>NUCLEOTIDE SEQUENCE</scope>
    <source>
        <strain evidence="6">PSN4</strain>
    </source>
</reference>
<feature type="repeat" description="ANK" evidence="3">
    <location>
        <begin position="984"/>
        <end position="1012"/>
    </location>
</feature>
<feature type="domain" description="Nephrocystin 3-like N-terminal" evidence="5">
    <location>
        <begin position="274"/>
        <end position="450"/>
    </location>
</feature>
<feature type="repeat" description="ANK" evidence="3">
    <location>
        <begin position="782"/>
        <end position="814"/>
    </location>
</feature>
<evidence type="ECO:0000256" key="2">
    <source>
        <dbReference type="ARBA" id="ARBA00023043"/>
    </source>
</evidence>
<evidence type="ECO:0000256" key="1">
    <source>
        <dbReference type="ARBA" id="ARBA00022737"/>
    </source>
</evidence>
<dbReference type="EMBL" id="MU839832">
    <property type="protein sequence ID" value="KAK1756491.1"/>
    <property type="molecule type" value="Genomic_DNA"/>
</dbReference>
<dbReference type="Pfam" id="PF12796">
    <property type="entry name" value="Ank_2"/>
    <property type="match status" value="6"/>
</dbReference>
<dbReference type="InterPro" id="IPR036770">
    <property type="entry name" value="Ankyrin_rpt-contain_sf"/>
</dbReference>
<comment type="caution">
    <text evidence="6">The sequence shown here is derived from an EMBL/GenBank/DDBJ whole genome shotgun (WGS) entry which is preliminary data.</text>
</comment>
<feature type="repeat" description="ANK" evidence="3">
    <location>
        <begin position="1683"/>
        <end position="1715"/>
    </location>
</feature>
<evidence type="ECO:0000259" key="4">
    <source>
        <dbReference type="Pfam" id="PF24809"/>
    </source>
</evidence>
<dbReference type="Gene3D" id="3.40.50.300">
    <property type="entry name" value="P-loop containing nucleotide triphosphate hydrolases"/>
    <property type="match status" value="1"/>
</dbReference>
<feature type="repeat" description="ANK" evidence="3">
    <location>
        <begin position="1045"/>
        <end position="1077"/>
    </location>
</feature>
<gene>
    <name evidence="6" type="ORF">QBC47DRAFT_413040</name>
</gene>
<protein>
    <submittedName>
        <fullName evidence="6">Ankyrin repeat-containing domain protein</fullName>
    </submittedName>
</protein>
<dbReference type="PANTHER" id="PTHR24123:SF33">
    <property type="entry name" value="PROTEIN HOS4"/>
    <property type="match status" value="1"/>
</dbReference>
<dbReference type="InterPro" id="IPR027417">
    <property type="entry name" value="P-loop_NTPase"/>
</dbReference>
<dbReference type="InterPro" id="IPR056884">
    <property type="entry name" value="NPHP3-like_N"/>
</dbReference>
<evidence type="ECO:0000256" key="3">
    <source>
        <dbReference type="PROSITE-ProRule" id="PRU00023"/>
    </source>
</evidence>
<dbReference type="Gene3D" id="1.25.40.20">
    <property type="entry name" value="Ankyrin repeat-containing domain"/>
    <property type="match status" value="7"/>
</dbReference>
<keyword evidence="2 3" id="KW-0040">ANK repeat</keyword>
<dbReference type="PRINTS" id="PR01415">
    <property type="entry name" value="ANKYRIN"/>
</dbReference>
<dbReference type="SUPFAM" id="SSF48403">
    <property type="entry name" value="Ankyrin repeat"/>
    <property type="match status" value="4"/>
</dbReference>
<dbReference type="SUPFAM" id="SSF52540">
    <property type="entry name" value="P-loop containing nucleoside triphosphate hydrolases"/>
    <property type="match status" value="1"/>
</dbReference>
<evidence type="ECO:0000313" key="7">
    <source>
        <dbReference type="Proteomes" id="UP001239445"/>
    </source>
</evidence>
<feature type="repeat" description="ANK" evidence="3">
    <location>
        <begin position="1820"/>
        <end position="1848"/>
    </location>
</feature>
<dbReference type="PROSITE" id="PS50088">
    <property type="entry name" value="ANK_REPEAT"/>
    <property type="match status" value="11"/>
</dbReference>
<evidence type="ECO:0000313" key="6">
    <source>
        <dbReference type="EMBL" id="KAK1756491.1"/>
    </source>
</evidence>
<feature type="repeat" description="ANK" evidence="3">
    <location>
        <begin position="1852"/>
        <end position="1884"/>
    </location>
</feature>
<feature type="domain" description="DUF7708" evidence="4">
    <location>
        <begin position="73"/>
        <end position="209"/>
    </location>
</feature>
<accession>A0AAJ0F663</accession>
<dbReference type="InterPro" id="IPR051165">
    <property type="entry name" value="Multifunctional_ANK_Repeat"/>
</dbReference>
<feature type="repeat" description="ANK" evidence="3">
    <location>
        <begin position="1716"/>
        <end position="1748"/>
    </location>
</feature>
<organism evidence="6 7">
    <name type="scientific">Echria macrotheca</name>
    <dbReference type="NCBI Taxonomy" id="438768"/>
    <lineage>
        <taxon>Eukaryota</taxon>
        <taxon>Fungi</taxon>
        <taxon>Dikarya</taxon>
        <taxon>Ascomycota</taxon>
        <taxon>Pezizomycotina</taxon>
        <taxon>Sordariomycetes</taxon>
        <taxon>Sordariomycetidae</taxon>
        <taxon>Sordariales</taxon>
        <taxon>Schizotheciaceae</taxon>
        <taxon>Echria</taxon>
    </lineage>
</organism>
<feature type="repeat" description="ANK" evidence="3">
    <location>
        <begin position="1655"/>
        <end position="1682"/>
    </location>
</feature>
<dbReference type="PANTHER" id="PTHR24123">
    <property type="entry name" value="ANKYRIN REPEAT-CONTAINING"/>
    <property type="match status" value="1"/>
</dbReference>
<dbReference type="Pfam" id="PF24883">
    <property type="entry name" value="NPHP3_N"/>
    <property type="match status" value="1"/>
</dbReference>
<dbReference type="InterPro" id="IPR056125">
    <property type="entry name" value="DUF7708"/>
</dbReference>
<dbReference type="InterPro" id="IPR002110">
    <property type="entry name" value="Ankyrin_rpt"/>
</dbReference>
<feature type="repeat" description="ANK" evidence="3">
    <location>
        <begin position="1016"/>
        <end position="1044"/>
    </location>
</feature>
<keyword evidence="7" id="KW-1185">Reference proteome</keyword>
<name>A0AAJ0F663_9PEZI</name>
<dbReference type="PROSITE" id="PS50297">
    <property type="entry name" value="ANK_REP_REGION"/>
    <property type="match status" value="6"/>
</dbReference>
<keyword evidence="1" id="KW-0677">Repeat</keyword>